<comment type="caution">
    <text evidence="2">The sequence shown here is derived from an EMBL/GenBank/DDBJ whole genome shotgun (WGS) entry which is preliminary data.</text>
</comment>
<keyword evidence="3" id="KW-1185">Reference proteome</keyword>
<dbReference type="SUPFAM" id="SSF53756">
    <property type="entry name" value="UDP-Glycosyltransferase/glycogen phosphorylase"/>
    <property type="match status" value="1"/>
</dbReference>
<dbReference type="Proteomes" id="UP000660380">
    <property type="component" value="Unassembled WGS sequence"/>
</dbReference>
<proteinExistence type="predicted"/>
<dbReference type="Pfam" id="PF00534">
    <property type="entry name" value="Glycos_transf_1"/>
    <property type="match status" value="1"/>
</dbReference>
<dbReference type="EMBL" id="JACJTA010000065">
    <property type="protein sequence ID" value="MBD2607509.1"/>
    <property type="molecule type" value="Genomic_DNA"/>
</dbReference>
<accession>A0ABR8GWN0</accession>
<name>A0ABR8GWN0_9CYAN</name>
<feature type="domain" description="Glycosyl transferase family 1" evidence="1">
    <location>
        <begin position="177"/>
        <end position="329"/>
    </location>
</feature>
<organism evidence="2 3">
    <name type="scientific">Scytonema hofmannii FACHB-248</name>
    <dbReference type="NCBI Taxonomy" id="1842502"/>
    <lineage>
        <taxon>Bacteria</taxon>
        <taxon>Bacillati</taxon>
        <taxon>Cyanobacteriota</taxon>
        <taxon>Cyanophyceae</taxon>
        <taxon>Nostocales</taxon>
        <taxon>Scytonemataceae</taxon>
        <taxon>Scytonema</taxon>
    </lineage>
</organism>
<evidence type="ECO:0000259" key="1">
    <source>
        <dbReference type="Pfam" id="PF00534"/>
    </source>
</evidence>
<evidence type="ECO:0000313" key="2">
    <source>
        <dbReference type="EMBL" id="MBD2607509.1"/>
    </source>
</evidence>
<sequence>MKILIQHRHNENEISGVLTYINSIIPELEARGIEVKTISTKQDNIAKWFSYITWADIVHMNSNDLSFALLCKILQKKIIIKYHYCIYQSTHTIYERMKLTQRLKTEFKQTLPKANYPLKWKLHTFVKWARLLTRLSTALLADGHTACSNFLGESSAFPWSVDTLYNPIEIKSKNQLKTKENLSHPYKFIFVGRLATDKGVDIFLKAARILQDEKKEFQIIIIGDGGQSQELKQLTSDLEIANKVNFLGKLPQKEVLLKVQDALALIAPSRWQEPAGYVLLEASSVQTCSIVSNMGGFPELGRPHSLFFENEDVEGLAKCMRYCLDNPDEAIKRGFESSQYVAEKFSAGRAVTRLLEICRELTPKALVSREAFNFIVEAERERGGEGEGEKV</sequence>
<dbReference type="CDD" id="cd03801">
    <property type="entry name" value="GT4_PimA-like"/>
    <property type="match status" value="1"/>
</dbReference>
<dbReference type="InterPro" id="IPR001296">
    <property type="entry name" value="Glyco_trans_1"/>
</dbReference>
<gene>
    <name evidence="2" type="ORF">H6G81_24025</name>
</gene>
<dbReference type="PANTHER" id="PTHR12526:SF630">
    <property type="entry name" value="GLYCOSYLTRANSFERASE"/>
    <property type="match status" value="1"/>
</dbReference>
<dbReference type="Gene3D" id="3.40.50.2000">
    <property type="entry name" value="Glycogen Phosphorylase B"/>
    <property type="match status" value="2"/>
</dbReference>
<evidence type="ECO:0000313" key="3">
    <source>
        <dbReference type="Proteomes" id="UP000660380"/>
    </source>
</evidence>
<dbReference type="PANTHER" id="PTHR12526">
    <property type="entry name" value="GLYCOSYLTRANSFERASE"/>
    <property type="match status" value="1"/>
</dbReference>
<dbReference type="RefSeq" id="WP_084763242.1">
    <property type="nucleotide sequence ID" value="NZ_JACJTA010000065.1"/>
</dbReference>
<protein>
    <submittedName>
        <fullName evidence="2">Glycosyltransferase</fullName>
    </submittedName>
</protein>
<reference evidence="2 3" key="1">
    <citation type="journal article" date="2020" name="ISME J.">
        <title>Comparative genomics reveals insights into cyanobacterial evolution and habitat adaptation.</title>
        <authorList>
            <person name="Chen M.Y."/>
            <person name="Teng W.K."/>
            <person name="Zhao L."/>
            <person name="Hu C.X."/>
            <person name="Zhou Y.K."/>
            <person name="Han B.P."/>
            <person name="Song L.R."/>
            <person name="Shu W.S."/>
        </authorList>
    </citation>
    <scope>NUCLEOTIDE SEQUENCE [LARGE SCALE GENOMIC DNA]</scope>
    <source>
        <strain evidence="2 3">FACHB-248</strain>
    </source>
</reference>